<protein>
    <submittedName>
        <fullName evidence="1">Uncharacterized protein</fullName>
    </submittedName>
</protein>
<dbReference type="AlphaFoldDB" id="A0AAV1QXA7"/>
<dbReference type="PROSITE" id="PS51257">
    <property type="entry name" value="PROKAR_LIPOPROTEIN"/>
    <property type="match status" value="1"/>
</dbReference>
<dbReference type="Proteomes" id="UP001314170">
    <property type="component" value="Unassembled WGS sequence"/>
</dbReference>
<keyword evidence="2" id="KW-1185">Reference proteome</keyword>
<organism evidence="1 2">
    <name type="scientific">Dovyalis caffra</name>
    <dbReference type="NCBI Taxonomy" id="77055"/>
    <lineage>
        <taxon>Eukaryota</taxon>
        <taxon>Viridiplantae</taxon>
        <taxon>Streptophyta</taxon>
        <taxon>Embryophyta</taxon>
        <taxon>Tracheophyta</taxon>
        <taxon>Spermatophyta</taxon>
        <taxon>Magnoliopsida</taxon>
        <taxon>eudicotyledons</taxon>
        <taxon>Gunneridae</taxon>
        <taxon>Pentapetalae</taxon>
        <taxon>rosids</taxon>
        <taxon>fabids</taxon>
        <taxon>Malpighiales</taxon>
        <taxon>Salicaceae</taxon>
        <taxon>Flacourtieae</taxon>
        <taxon>Dovyalis</taxon>
    </lineage>
</organism>
<proteinExistence type="predicted"/>
<dbReference type="EMBL" id="CAWUPB010000850">
    <property type="protein sequence ID" value="CAK7325395.1"/>
    <property type="molecule type" value="Genomic_DNA"/>
</dbReference>
<gene>
    <name evidence="1" type="ORF">DCAF_LOCUS3070</name>
</gene>
<sequence>MITRNSSPILSSTASCCKRYVVDQSFPNANQAVALESANFAVETNGLVLEENHGSIGRCQALTLLALTKVQGVYAKSNLEVSN</sequence>
<name>A0AAV1QXA7_9ROSI</name>
<accession>A0AAV1QXA7</accession>
<evidence type="ECO:0000313" key="1">
    <source>
        <dbReference type="EMBL" id="CAK7325395.1"/>
    </source>
</evidence>
<comment type="caution">
    <text evidence="1">The sequence shown here is derived from an EMBL/GenBank/DDBJ whole genome shotgun (WGS) entry which is preliminary data.</text>
</comment>
<reference evidence="1 2" key="1">
    <citation type="submission" date="2024-01" db="EMBL/GenBank/DDBJ databases">
        <authorList>
            <person name="Waweru B."/>
        </authorList>
    </citation>
    <scope>NUCLEOTIDE SEQUENCE [LARGE SCALE GENOMIC DNA]</scope>
</reference>
<evidence type="ECO:0000313" key="2">
    <source>
        <dbReference type="Proteomes" id="UP001314170"/>
    </source>
</evidence>